<reference evidence="2" key="1">
    <citation type="submission" date="2021-06" db="EMBL/GenBank/DDBJ databases">
        <authorList>
            <person name="Kallberg Y."/>
            <person name="Tangrot J."/>
            <person name="Rosling A."/>
        </authorList>
    </citation>
    <scope>NUCLEOTIDE SEQUENCE</scope>
    <source>
        <strain evidence="2">MA453B</strain>
    </source>
</reference>
<gene>
    <name evidence="2" type="ORF">DERYTH_LOCUS6206</name>
</gene>
<feature type="region of interest" description="Disordered" evidence="1">
    <location>
        <begin position="74"/>
        <end position="97"/>
    </location>
</feature>
<comment type="caution">
    <text evidence="2">The sequence shown here is derived from an EMBL/GenBank/DDBJ whole genome shotgun (WGS) entry which is preliminary data.</text>
</comment>
<dbReference type="AlphaFoldDB" id="A0A9N9BK86"/>
<evidence type="ECO:0000256" key="1">
    <source>
        <dbReference type="SAM" id="MobiDB-lite"/>
    </source>
</evidence>
<protein>
    <submittedName>
        <fullName evidence="2">24480_t:CDS:1</fullName>
    </submittedName>
</protein>
<dbReference type="EMBL" id="CAJVPY010002751">
    <property type="protein sequence ID" value="CAG8570965.1"/>
    <property type="molecule type" value="Genomic_DNA"/>
</dbReference>
<name>A0A9N9BK86_9GLOM</name>
<feature type="region of interest" description="Disordered" evidence="1">
    <location>
        <begin position="1"/>
        <end position="55"/>
    </location>
</feature>
<organism evidence="2 3">
    <name type="scientific">Dentiscutata erythropus</name>
    <dbReference type="NCBI Taxonomy" id="1348616"/>
    <lineage>
        <taxon>Eukaryota</taxon>
        <taxon>Fungi</taxon>
        <taxon>Fungi incertae sedis</taxon>
        <taxon>Mucoromycota</taxon>
        <taxon>Glomeromycotina</taxon>
        <taxon>Glomeromycetes</taxon>
        <taxon>Diversisporales</taxon>
        <taxon>Gigasporaceae</taxon>
        <taxon>Dentiscutata</taxon>
    </lineage>
</organism>
<dbReference type="OrthoDB" id="2441993at2759"/>
<evidence type="ECO:0000313" key="2">
    <source>
        <dbReference type="EMBL" id="CAG8570965.1"/>
    </source>
</evidence>
<evidence type="ECO:0000313" key="3">
    <source>
        <dbReference type="Proteomes" id="UP000789405"/>
    </source>
</evidence>
<sequence>MNQSTIQVIGTQPQNNSGQLQRSQNVRGSNANNQPQGTLNMPPPRPQNATNSSTSTAVAVQYDLIGGTYTFSRIQGTGNLPPQNNPSSTSLFSGTLN</sequence>
<keyword evidence="3" id="KW-1185">Reference proteome</keyword>
<dbReference type="Proteomes" id="UP000789405">
    <property type="component" value="Unassembled WGS sequence"/>
</dbReference>
<feature type="compositionally biased region" description="Polar residues" evidence="1">
    <location>
        <begin position="1"/>
        <end position="39"/>
    </location>
</feature>
<proteinExistence type="predicted"/>
<accession>A0A9N9BK86</accession>